<gene>
    <name evidence="4" type="ORF">EVOR1521_LOCUS31453</name>
</gene>
<evidence type="ECO:0000256" key="3">
    <source>
        <dbReference type="SAM" id="MobiDB-lite"/>
    </source>
</evidence>
<reference evidence="4" key="1">
    <citation type="submission" date="2023-08" db="EMBL/GenBank/DDBJ databases">
        <authorList>
            <person name="Chen Y."/>
            <person name="Shah S."/>
            <person name="Dougan E. K."/>
            <person name="Thang M."/>
            <person name="Chan C."/>
        </authorList>
    </citation>
    <scope>NUCLEOTIDE SEQUENCE</scope>
</reference>
<feature type="coiled-coil region" evidence="2">
    <location>
        <begin position="132"/>
        <end position="191"/>
    </location>
</feature>
<evidence type="ECO:0000313" key="5">
    <source>
        <dbReference type="Proteomes" id="UP001178507"/>
    </source>
</evidence>
<dbReference type="Gene3D" id="2.130.10.30">
    <property type="entry name" value="Regulator of chromosome condensation 1/beta-lactamase-inhibitor protein II"/>
    <property type="match status" value="2"/>
</dbReference>
<dbReference type="SUPFAM" id="SSF50985">
    <property type="entry name" value="RCC1/BLIP-II"/>
    <property type="match status" value="2"/>
</dbReference>
<dbReference type="EMBL" id="CAUJNA010003834">
    <property type="protein sequence ID" value="CAJ1410676.1"/>
    <property type="molecule type" value="Genomic_DNA"/>
</dbReference>
<name>A0AA36NM81_9DINO</name>
<proteinExistence type="predicted"/>
<keyword evidence="5" id="KW-1185">Reference proteome</keyword>
<feature type="region of interest" description="Disordered" evidence="3">
    <location>
        <begin position="1"/>
        <end position="26"/>
    </location>
</feature>
<evidence type="ECO:0000256" key="1">
    <source>
        <dbReference type="ARBA" id="ARBA00022737"/>
    </source>
</evidence>
<dbReference type="InterPro" id="IPR009091">
    <property type="entry name" value="RCC1/BLIP-II"/>
</dbReference>
<protein>
    <recommendedName>
        <fullName evidence="6">Protein C10</fullName>
    </recommendedName>
</protein>
<dbReference type="InterPro" id="IPR051709">
    <property type="entry name" value="Ub-ligase/GTPase-reg"/>
</dbReference>
<dbReference type="PANTHER" id="PTHR45622:SF60">
    <property type="entry name" value="UBIQUITIN-PROTEIN LIGASE E3A"/>
    <property type="match status" value="1"/>
</dbReference>
<sequence>MRRASDDSGGLEAAKEASPQSVVSTAGDQSSRLLEQMRACVLVHHQLSCLLIHSAALQAGLYDGEADKGHALRSSIQSLGGSTARLFCMALRDQKDLHSMGETLGSRVDEMVEGLQAELCLDDEDVSALAECSQLENQLAACRKEAKQLRAKLTGEDRDHRRTVFEQAARVHSLEQRREALDHAMDDLLAAGLSAEAARGPAAQAARNLLGRERPESHGPLQRQLHQHQLERPAPAPGPCPQVFPHSLASDVKRLAGDVLGVAVGELLDRRGRLLTGSVEEAGLADGDVVSATVRRARIYSNLASGVFVLVRADGLAVPWGDPELGGGGVAVRSVEAAEVAARAVAVRLADGTGIQSGQVRVSAFRGQAGALAMALMGWRLVGVGVVELKASGGAFAARRSDGSVVTWGIGGHGGASSRVQAQLWGVTRLASTNGAFAALRSDGTLVAWGDVGCGGSAPELQDVREIYASQQAFAALLGDGRVVTWGNADWGGDSSAVEKQLQNVLSITSGRGFAALRQDGSVVCWGPKDKGGDASAVQEQLVDVKQIHATARAYCAVCGDGRAVAWGDAHWGGDSREALNTRRVRRISATSCAFAAILEDGGVVTWGDPARGGDSSKVAHELRHVEQVAAGCVAFAALRSDGSVVTWGGESWGGDSSQVQEQLTGVEEIQDRGCAFAAMRLDGTCVTWGHPRWGGDSSAVRRQLPRHGDDCDAWACARARPSGRGSKRSSGDASLAQLDAQLRASQTDFWGMLGGPVLRPVLALRQVGIWILCPFKQTGRNSSDLFRFAPLQSALGQVVKLQEDLLAELTASPRTQQRLRKCQSAADRDALARSLESDLAGKQGFDLQALDQALQELSADVEVDAHRRSIVEALHGREDPEVEGIMDRTAISRSALKNLLQTLHKCFAKPSFQSDLDMLKEEATRRGEDPEAPHLAGRDELIFFIQEDLLPKYGFEASKAGVNEMLKLCARHLADPEIARLFDDANKQVGMSPAACEFFRKKVAMMK</sequence>
<evidence type="ECO:0000313" key="4">
    <source>
        <dbReference type="EMBL" id="CAJ1410676.1"/>
    </source>
</evidence>
<dbReference type="PANTHER" id="PTHR45622">
    <property type="entry name" value="UBIQUITIN-PROTEIN LIGASE E3A-RELATED"/>
    <property type="match status" value="1"/>
</dbReference>
<accession>A0AA36NM81</accession>
<organism evidence="4 5">
    <name type="scientific">Effrenium voratum</name>
    <dbReference type="NCBI Taxonomy" id="2562239"/>
    <lineage>
        <taxon>Eukaryota</taxon>
        <taxon>Sar</taxon>
        <taxon>Alveolata</taxon>
        <taxon>Dinophyceae</taxon>
        <taxon>Suessiales</taxon>
        <taxon>Symbiodiniaceae</taxon>
        <taxon>Effrenium</taxon>
    </lineage>
</organism>
<feature type="region of interest" description="Disordered" evidence="3">
    <location>
        <begin position="214"/>
        <end position="243"/>
    </location>
</feature>
<keyword evidence="1" id="KW-0677">Repeat</keyword>
<comment type="caution">
    <text evidence="4">The sequence shown here is derived from an EMBL/GenBank/DDBJ whole genome shotgun (WGS) entry which is preliminary data.</text>
</comment>
<evidence type="ECO:0008006" key="6">
    <source>
        <dbReference type="Google" id="ProtNLM"/>
    </source>
</evidence>
<keyword evidence="2" id="KW-0175">Coiled coil</keyword>
<dbReference type="AlphaFoldDB" id="A0AA36NM81"/>
<dbReference type="Proteomes" id="UP001178507">
    <property type="component" value="Unassembled WGS sequence"/>
</dbReference>
<dbReference type="GO" id="GO:0061630">
    <property type="term" value="F:ubiquitin protein ligase activity"/>
    <property type="evidence" value="ECO:0007669"/>
    <property type="project" value="TreeGrafter"/>
</dbReference>
<evidence type="ECO:0000256" key="2">
    <source>
        <dbReference type="SAM" id="Coils"/>
    </source>
</evidence>